<dbReference type="InterPro" id="IPR006260">
    <property type="entry name" value="TonB/TolA_C"/>
</dbReference>
<dbReference type="EMBL" id="JBHRYE010000020">
    <property type="protein sequence ID" value="MFC3672201.1"/>
    <property type="molecule type" value="Genomic_DNA"/>
</dbReference>
<reference evidence="8" key="1">
    <citation type="journal article" date="2019" name="Int. J. Syst. Evol. Microbiol.">
        <title>The Global Catalogue of Microorganisms (GCM) 10K type strain sequencing project: providing services to taxonomists for standard genome sequencing and annotation.</title>
        <authorList>
            <consortium name="The Broad Institute Genomics Platform"/>
            <consortium name="The Broad Institute Genome Sequencing Center for Infectious Disease"/>
            <person name="Wu L."/>
            <person name="Ma J."/>
        </authorList>
    </citation>
    <scope>NUCLEOTIDE SEQUENCE [LARGE SCALE GENOMIC DNA]</scope>
    <source>
        <strain evidence="8">KCTC 42224</strain>
    </source>
</reference>
<feature type="compositionally biased region" description="Gly residues" evidence="5">
    <location>
        <begin position="131"/>
        <end position="157"/>
    </location>
</feature>
<proteinExistence type="predicted"/>
<evidence type="ECO:0000256" key="5">
    <source>
        <dbReference type="SAM" id="MobiDB-lite"/>
    </source>
</evidence>
<evidence type="ECO:0000256" key="3">
    <source>
        <dbReference type="ARBA" id="ARBA00022989"/>
    </source>
</evidence>
<dbReference type="NCBIfam" id="TIGR01352">
    <property type="entry name" value="tonB_Cterm"/>
    <property type="match status" value="1"/>
</dbReference>
<evidence type="ECO:0000313" key="7">
    <source>
        <dbReference type="EMBL" id="MFC3672201.1"/>
    </source>
</evidence>
<feature type="domain" description="TonB C-terminal" evidence="6">
    <location>
        <begin position="175"/>
        <end position="244"/>
    </location>
</feature>
<dbReference type="SUPFAM" id="SSF74653">
    <property type="entry name" value="TolA/TonB C-terminal domain"/>
    <property type="match status" value="1"/>
</dbReference>
<evidence type="ECO:0000256" key="4">
    <source>
        <dbReference type="ARBA" id="ARBA00023136"/>
    </source>
</evidence>
<dbReference type="Gene3D" id="3.30.1150.10">
    <property type="match status" value="1"/>
</dbReference>
<name>A0ABV7V5V1_9SPHN</name>
<sequence>MASSAIRPYSMRRPGDARWRRNLAVCGVVALLHLGVIIALVRGLAGGIAALPLPHSALVLLSAPEPAPSHTASARPTPPPPASHTPAGATGAMGRKARPKAIMAPPPRIVLPALQAAPVAGPGEATRSGAGASGTGNGGGVAGDGTGSGAGGNGAGAGPAQRVTKIAGDITATRDYPAAGRADRAGRQVVIVLRVDTQGRPVGCRIQQPSGNDEADTITCRLALQRFRFRPALDAQGQPVEADYGWRQRWWAPGSAP</sequence>
<organism evidence="7 8">
    <name type="scientific">Novosphingobium pokkalii</name>
    <dbReference type="NCBI Taxonomy" id="1770194"/>
    <lineage>
        <taxon>Bacteria</taxon>
        <taxon>Pseudomonadati</taxon>
        <taxon>Pseudomonadota</taxon>
        <taxon>Alphaproteobacteria</taxon>
        <taxon>Sphingomonadales</taxon>
        <taxon>Sphingomonadaceae</taxon>
        <taxon>Novosphingobium</taxon>
    </lineage>
</organism>
<dbReference type="Proteomes" id="UP001595683">
    <property type="component" value="Unassembled WGS sequence"/>
</dbReference>
<keyword evidence="3" id="KW-1133">Transmembrane helix</keyword>
<keyword evidence="4" id="KW-0472">Membrane</keyword>
<dbReference type="InterPro" id="IPR037682">
    <property type="entry name" value="TonB_C"/>
</dbReference>
<feature type="region of interest" description="Disordered" evidence="5">
    <location>
        <begin position="120"/>
        <end position="160"/>
    </location>
</feature>
<comment type="subcellular location">
    <subcellularLocation>
        <location evidence="1">Membrane</location>
        <topology evidence="1">Single-pass membrane protein</topology>
    </subcellularLocation>
</comment>
<evidence type="ECO:0000313" key="8">
    <source>
        <dbReference type="Proteomes" id="UP001595683"/>
    </source>
</evidence>
<evidence type="ECO:0000259" key="6">
    <source>
        <dbReference type="Pfam" id="PF03544"/>
    </source>
</evidence>
<feature type="region of interest" description="Disordered" evidence="5">
    <location>
        <begin position="66"/>
        <end position="97"/>
    </location>
</feature>
<keyword evidence="8" id="KW-1185">Reference proteome</keyword>
<evidence type="ECO:0000256" key="1">
    <source>
        <dbReference type="ARBA" id="ARBA00004167"/>
    </source>
</evidence>
<gene>
    <name evidence="7" type="ORF">ACFOOT_12295</name>
</gene>
<evidence type="ECO:0000256" key="2">
    <source>
        <dbReference type="ARBA" id="ARBA00022692"/>
    </source>
</evidence>
<accession>A0ABV7V5V1</accession>
<dbReference type="RefSeq" id="WP_191325596.1">
    <property type="nucleotide sequence ID" value="NZ_BMZP01000019.1"/>
</dbReference>
<keyword evidence="2" id="KW-0812">Transmembrane</keyword>
<protein>
    <submittedName>
        <fullName evidence="7">TonB family protein</fullName>
    </submittedName>
</protein>
<comment type="caution">
    <text evidence="7">The sequence shown here is derived from an EMBL/GenBank/DDBJ whole genome shotgun (WGS) entry which is preliminary data.</text>
</comment>
<dbReference type="Pfam" id="PF03544">
    <property type="entry name" value="TonB_C"/>
    <property type="match status" value="1"/>
</dbReference>